<dbReference type="AlphaFoldDB" id="A0AAV0B909"/>
<evidence type="ECO:0000256" key="1">
    <source>
        <dbReference type="SAM" id="MobiDB-lite"/>
    </source>
</evidence>
<comment type="caution">
    <text evidence="2">The sequence shown here is derived from an EMBL/GenBank/DDBJ whole genome shotgun (WGS) entry which is preliminary data.</text>
</comment>
<feature type="region of interest" description="Disordered" evidence="1">
    <location>
        <begin position="14"/>
        <end position="62"/>
    </location>
</feature>
<protein>
    <submittedName>
        <fullName evidence="2">Uncharacterized protein</fullName>
    </submittedName>
</protein>
<dbReference type="Proteomes" id="UP001153365">
    <property type="component" value="Unassembled WGS sequence"/>
</dbReference>
<evidence type="ECO:0000313" key="3">
    <source>
        <dbReference type="Proteomes" id="UP001153365"/>
    </source>
</evidence>
<feature type="compositionally biased region" description="Polar residues" evidence="1">
    <location>
        <begin position="22"/>
        <end position="32"/>
    </location>
</feature>
<organism evidence="2 3">
    <name type="scientific">Phakopsora pachyrhizi</name>
    <name type="common">Asian soybean rust disease fungus</name>
    <dbReference type="NCBI Taxonomy" id="170000"/>
    <lineage>
        <taxon>Eukaryota</taxon>
        <taxon>Fungi</taxon>
        <taxon>Dikarya</taxon>
        <taxon>Basidiomycota</taxon>
        <taxon>Pucciniomycotina</taxon>
        <taxon>Pucciniomycetes</taxon>
        <taxon>Pucciniales</taxon>
        <taxon>Phakopsoraceae</taxon>
        <taxon>Phakopsora</taxon>
    </lineage>
</organism>
<name>A0AAV0B909_PHAPC</name>
<reference evidence="2" key="1">
    <citation type="submission" date="2022-06" db="EMBL/GenBank/DDBJ databases">
        <authorList>
            <consortium name="SYNGENTA / RWTH Aachen University"/>
        </authorList>
    </citation>
    <scope>NUCLEOTIDE SEQUENCE</scope>
</reference>
<keyword evidence="3" id="KW-1185">Reference proteome</keyword>
<accession>A0AAV0B909</accession>
<dbReference type="EMBL" id="CALTRL010004151">
    <property type="protein sequence ID" value="CAH7682569.1"/>
    <property type="molecule type" value="Genomic_DNA"/>
</dbReference>
<evidence type="ECO:0000313" key="2">
    <source>
        <dbReference type="EMBL" id="CAH7682569.1"/>
    </source>
</evidence>
<proteinExistence type="predicted"/>
<gene>
    <name evidence="2" type="ORF">PPACK8108_LOCUS15537</name>
</gene>
<feature type="compositionally biased region" description="Polar residues" evidence="1">
    <location>
        <begin position="40"/>
        <end position="50"/>
    </location>
</feature>
<sequence length="62" mass="6977">MTLGFKRIKTGSQKKFSLKKVSGQQLETTQDKFQGPEGYQENQTDGPGSRSQKKIKKDNGEE</sequence>